<keyword evidence="4" id="KW-0472">Membrane</keyword>
<dbReference type="PROSITE" id="PS51420">
    <property type="entry name" value="RHO"/>
    <property type="match status" value="1"/>
</dbReference>
<dbReference type="GO" id="GO:0012505">
    <property type="term" value="C:endomembrane system"/>
    <property type="evidence" value="ECO:0007669"/>
    <property type="project" value="UniProtKB-SubCell"/>
</dbReference>
<keyword evidence="5" id="KW-0449">Lipoprotein</keyword>
<evidence type="ECO:0000256" key="4">
    <source>
        <dbReference type="ARBA" id="ARBA00023136"/>
    </source>
</evidence>
<keyword evidence="8" id="KW-1185">Reference proteome</keyword>
<dbReference type="SMART" id="SM00174">
    <property type="entry name" value="RHO"/>
    <property type="match status" value="1"/>
</dbReference>
<evidence type="ECO:0000313" key="9">
    <source>
        <dbReference type="WBParaSite" id="maker-uti_cns_0010885-snap-gene-0.4-mRNA-1"/>
    </source>
</evidence>
<evidence type="ECO:0000256" key="1">
    <source>
        <dbReference type="ARBA" id="ARBA00006270"/>
    </source>
</evidence>
<evidence type="ECO:0000256" key="3">
    <source>
        <dbReference type="ARBA" id="ARBA00023134"/>
    </source>
</evidence>
<dbReference type="PROSITE" id="PS51421">
    <property type="entry name" value="RAS"/>
    <property type="match status" value="1"/>
</dbReference>
<name>A0A1I8IAU3_9PLAT</name>
<dbReference type="OrthoDB" id="10006973at2759"/>
<dbReference type="Proteomes" id="UP000095280">
    <property type="component" value="Unplaced"/>
</dbReference>
<comment type="subcellular location">
    <subcellularLocation>
        <location evidence="7">Endomembrane system</location>
        <topology evidence="7">Lipid-anchor</topology>
    </subcellularLocation>
</comment>
<proteinExistence type="inferred from homology"/>
<dbReference type="PANTHER" id="PTHR47978">
    <property type="match status" value="1"/>
</dbReference>
<dbReference type="GO" id="GO:0005525">
    <property type="term" value="F:GTP binding"/>
    <property type="evidence" value="ECO:0007669"/>
    <property type="project" value="UniProtKB-KW"/>
</dbReference>
<dbReference type="InterPro" id="IPR005225">
    <property type="entry name" value="Small_GTP-bd"/>
</dbReference>
<dbReference type="SMART" id="SM00173">
    <property type="entry name" value="RAS"/>
    <property type="match status" value="1"/>
</dbReference>
<reference evidence="9" key="1">
    <citation type="submission" date="2016-11" db="UniProtKB">
        <authorList>
            <consortium name="WormBaseParasite"/>
        </authorList>
    </citation>
    <scope>IDENTIFICATION</scope>
</reference>
<evidence type="ECO:0000256" key="5">
    <source>
        <dbReference type="ARBA" id="ARBA00023288"/>
    </source>
</evidence>
<dbReference type="GO" id="GO:0032482">
    <property type="term" value="P:Rab protein signal transduction"/>
    <property type="evidence" value="ECO:0007669"/>
    <property type="project" value="InterPro"/>
</dbReference>
<dbReference type="PRINTS" id="PR00449">
    <property type="entry name" value="RASTRNSFRMNG"/>
</dbReference>
<organism evidence="8 9">
    <name type="scientific">Macrostomum lignano</name>
    <dbReference type="NCBI Taxonomy" id="282301"/>
    <lineage>
        <taxon>Eukaryota</taxon>
        <taxon>Metazoa</taxon>
        <taxon>Spiralia</taxon>
        <taxon>Lophotrochozoa</taxon>
        <taxon>Platyhelminthes</taxon>
        <taxon>Rhabditophora</taxon>
        <taxon>Macrostomorpha</taxon>
        <taxon>Macrostomida</taxon>
        <taxon>Macrostomidae</taxon>
        <taxon>Macrostomum</taxon>
    </lineage>
</organism>
<dbReference type="Pfam" id="PF00071">
    <property type="entry name" value="Ras"/>
    <property type="match status" value="1"/>
</dbReference>
<evidence type="ECO:0000256" key="7">
    <source>
        <dbReference type="ARBA" id="ARBA00037868"/>
    </source>
</evidence>
<dbReference type="InterPro" id="IPR027417">
    <property type="entry name" value="P-loop_NTPase"/>
</dbReference>
<keyword evidence="2" id="KW-0547">Nucleotide-binding</keyword>
<dbReference type="FunFam" id="3.40.50.300:FF:002685">
    <property type="entry name" value="RAB33A, member RAS oncogene family"/>
    <property type="match status" value="1"/>
</dbReference>
<dbReference type="Gene3D" id="3.40.50.300">
    <property type="entry name" value="P-loop containing nucleotide triphosphate hydrolases"/>
    <property type="match status" value="1"/>
</dbReference>
<dbReference type="WBParaSite" id="maker-uti_cns_0010885-snap-gene-0.4-mRNA-1">
    <property type="protein sequence ID" value="maker-uti_cns_0010885-snap-gene-0.4-mRNA-1"/>
    <property type="gene ID" value="maker-uti_cns_0010885-snap-gene-0.4"/>
</dbReference>
<dbReference type="InterPro" id="IPR001806">
    <property type="entry name" value="Small_GTPase"/>
</dbReference>
<dbReference type="NCBIfam" id="TIGR00231">
    <property type="entry name" value="small_GTP"/>
    <property type="match status" value="1"/>
</dbReference>
<dbReference type="GO" id="GO:0003924">
    <property type="term" value="F:GTPase activity"/>
    <property type="evidence" value="ECO:0007669"/>
    <property type="project" value="InterPro"/>
</dbReference>
<keyword evidence="6" id="KW-0636">Prenylation</keyword>
<comment type="similarity">
    <text evidence="1">Belongs to the small GTPase superfamily. Rab family.</text>
</comment>
<sequence>MSLESKSTRNGNGVLANLEKNKSKKIYKIIVIGDSNVGKTCLTYRFCEGKFPTRTEATIGVDFREKTLNIGCQEIKLQLWDTVGQERFRQSMLPHYYRNVHAVVFVYDVTKLTSFNNLGGWLRECDQHYLPPEVPRLLIGNKCDETARVSTQAAQRFADQHSMPVFETSAKDDSRSDHVESIFLTLAHKLVTSRPLMTRSYSEVMNDSSVSLHKHRNGSGGRRRRSTSASVNGRGVNDTSAYYAVKSSEEEEEFCGC</sequence>
<evidence type="ECO:0000256" key="6">
    <source>
        <dbReference type="ARBA" id="ARBA00023289"/>
    </source>
</evidence>
<evidence type="ECO:0000256" key="2">
    <source>
        <dbReference type="ARBA" id="ARBA00022741"/>
    </source>
</evidence>
<dbReference type="PROSITE" id="PS51419">
    <property type="entry name" value="RAB"/>
    <property type="match status" value="1"/>
</dbReference>
<dbReference type="InterPro" id="IPR041822">
    <property type="entry name" value="Rab33A/B"/>
</dbReference>
<accession>A0A1I8IAU3</accession>
<dbReference type="STRING" id="282301.A0A1I8IAU3"/>
<keyword evidence="3" id="KW-0342">GTP-binding</keyword>
<dbReference type="SMART" id="SM00175">
    <property type="entry name" value="RAB"/>
    <property type="match status" value="1"/>
</dbReference>
<dbReference type="SMART" id="SM00176">
    <property type="entry name" value="RAN"/>
    <property type="match status" value="1"/>
</dbReference>
<dbReference type="CDD" id="cd04115">
    <property type="entry name" value="Rab33B_Rab33A"/>
    <property type="match status" value="1"/>
</dbReference>
<evidence type="ECO:0000313" key="8">
    <source>
        <dbReference type="Proteomes" id="UP000095280"/>
    </source>
</evidence>
<protein>
    <submittedName>
        <fullName evidence="9">Ras-related protein Rab-33B</fullName>
    </submittedName>
</protein>
<dbReference type="SUPFAM" id="SSF52540">
    <property type="entry name" value="P-loop containing nucleoside triphosphate hydrolases"/>
    <property type="match status" value="1"/>
</dbReference>
<dbReference type="AlphaFoldDB" id="A0A1I8IAU3"/>